<organism evidence="1 2">
    <name type="scientific">Variovorax defluvii</name>
    <dbReference type="NCBI Taxonomy" id="913761"/>
    <lineage>
        <taxon>Bacteria</taxon>
        <taxon>Pseudomonadati</taxon>
        <taxon>Pseudomonadota</taxon>
        <taxon>Betaproteobacteria</taxon>
        <taxon>Burkholderiales</taxon>
        <taxon>Comamonadaceae</taxon>
        <taxon>Variovorax</taxon>
    </lineage>
</organism>
<sequence>MKRALSLFGCIRQRALGLTLALGIAGLPAAHGYTVGINAGTKSLFLQVGVGTMTGGNFNNGGTPGNNTTVNNASVTVPSAQLGSGAAQAMTTNSTVTASAWDGFAFCNTPATTGQVYVGGFYRVPGNSGAAATLSVSTPANLTNAGGNTLPFSSIAWTSSGNGDATPTIPSGAFSSGAQTLLSVTRNTWFESCLAFRYLNTQVVPAGTFTGRATFTLTAP</sequence>
<keyword evidence="2" id="KW-1185">Reference proteome</keyword>
<name>A0ABP8I8C5_9BURK</name>
<accession>A0ABP8I8C5</accession>
<gene>
    <name evidence="1" type="ORF">GCM10023165_43800</name>
</gene>
<evidence type="ECO:0000313" key="2">
    <source>
        <dbReference type="Proteomes" id="UP001500975"/>
    </source>
</evidence>
<dbReference type="RefSeq" id="WP_345540610.1">
    <property type="nucleotide sequence ID" value="NZ_BAABGJ010000078.1"/>
</dbReference>
<proteinExistence type="predicted"/>
<dbReference type="EMBL" id="BAABGJ010000078">
    <property type="protein sequence ID" value="GAA4353514.1"/>
    <property type="molecule type" value="Genomic_DNA"/>
</dbReference>
<protein>
    <submittedName>
        <fullName evidence="1">Uncharacterized protein</fullName>
    </submittedName>
</protein>
<evidence type="ECO:0000313" key="1">
    <source>
        <dbReference type="EMBL" id="GAA4353514.1"/>
    </source>
</evidence>
<comment type="caution">
    <text evidence="1">The sequence shown here is derived from an EMBL/GenBank/DDBJ whole genome shotgun (WGS) entry which is preliminary data.</text>
</comment>
<dbReference type="Proteomes" id="UP001500975">
    <property type="component" value="Unassembled WGS sequence"/>
</dbReference>
<reference evidence="2" key="1">
    <citation type="journal article" date="2019" name="Int. J. Syst. Evol. Microbiol.">
        <title>The Global Catalogue of Microorganisms (GCM) 10K type strain sequencing project: providing services to taxonomists for standard genome sequencing and annotation.</title>
        <authorList>
            <consortium name="The Broad Institute Genomics Platform"/>
            <consortium name="The Broad Institute Genome Sequencing Center for Infectious Disease"/>
            <person name="Wu L."/>
            <person name="Ma J."/>
        </authorList>
    </citation>
    <scope>NUCLEOTIDE SEQUENCE [LARGE SCALE GENOMIC DNA]</scope>
    <source>
        <strain evidence="2">JCM 17804</strain>
    </source>
</reference>